<protein>
    <submittedName>
        <fullName evidence="8">EamA-like transporter family</fullName>
    </submittedName>
</protein>
<feature type="transmembrane region" description="Helical" evidence="6">
    <location>
        <begin position="261"/>
        <end position="279"/>
    </location>
</feature>
<comment type="subcellular location">
    <subcellularLocation>
        <location evidence="1">Membrane</location>
        <topology evidence="1">Multi-pass membrane protein</topology>
    </subcellularLocation>
</comment>
<dbReference type="InterPro" id="IPR000620">
    <property type="entry name" value="EamA_dom"/>
</dbReference>
<keyword evidence="9" id="KW-1185">Reference proteome</keyword>
<evidence type="ECO:0000256" key="2">
    <source>
        <dbReference type="ARBA" id="ARBA00007362"/>
    </source>
</evidence>
<evidence type="ECO:0000256" key="6">
    <source>
        <dbReference type="SAM" id="Phobius"/>
    </source>
</evidence>
<dbReference type="InterPro" id="IPR050638">
    <property type="entry name" value="AA-Vitamin_Transporters"/>
</dbReference>
<name>A0A380MR88_9GAMM</name>
<dbReference type="Proteomes" id="UP000254601">
    <property type="component" value="Unassembled WGS sequence"/>
</dbReference>
<dbReference type="PANTHER" id="PTHR32322:SF2">
    <property type="entry name" value="EAMA DOMAIN-CONTAINING PROTEIN"/>
    <property type="match status" value="1"/>
</dbReference>
<reference evidence="8 9" key="1">
    <citation type="submission" date="2018-06" db="EMBL/GenBank/DDBJ databases">
        <authorList>
            <consortium name="Pathogen Informatics"/>
            <person name="Doyle S."/>
        </authorList>
    </citation>
    <scope>NUCLEOTIDE SEQUENCE [LARGE SCALE GENOMIC DNA]</scope>
    <source>
        <strain evidence="8 9">NCTC13337</strain>
    </source>
</reference>
<feature type="domain" description="EamA" evidence="7">
    <location>
        <begin position="144"/>
        <end position="277"/>
    </location>
</feature>
<evidence type="ECO:0000256" key="3">
    <source>
        <dbReference type="ARBA" id="ARBA00022692"/>
    </source>
</evidence>
<feature type="transmembrane region" description="Helical" evidence="6">
    <location>
        <begin position="5"/>
        <end position="21"/>
    </location>
</feature>
<comment type="similarity">
    <text evidence="2">Belongs to the EamA transporter family.</text>
</comment>
<evidence type="ECO:0000256" key="5">
    <source>
        <dbReference type="ARBA" id="ARBA00023136"/>
    </source>
</evidence>
<feature type="transmembrane region" description="Helical" evidence="6">
    <location>
        <begin position="115"/>
        <end position="133"/>
    </location>
</feature>
<proteinExistence type="inferred from homology"/>
<dbReference type="InterPro" id="IPR037185">
    <property type="entry name" value="EmrE-like"/>
</dbReference>
<evidence type="ECO:0000313" key="8">
    <source>
        <dbReference type="EMBL" id="SUO95095.1"/>
    </source>
</evidence>
<evidence type="ECO:0000313" key="9">
    <source>
        <dbReference type="Proteomes" id="UP000254601"/>
    </source>
</evidence>
<feature type="transmembrane region" description="Helical" evidence="6">
    <location>
        <begin position="28"/>
        <end position="47"/>
    </location>
</feature>
<evidence type="ECO:0000259" key="7">
    <source>
        <dbReference type="Pfam" id="PF00892"/>
    </source>
</evidence>
<feature type="transmembrane region" description="Helical" evidence="6">
    <location>
        <begin position="233"/>
        <end position="254"/>
    </location>
</feature>
<feature type="transmembrane region" description="Helical" evidence="6">
    <location>
        <begin position="145"/>
        <end position="164"/>
    </location>
</feature>
<sequence length="281" mass="31246">MNYLFFSICFSVAASVLLKIARHHQLSLSQIVFANYPIAALLTYFIIHPQLGQPETYLSHWWLFLSLGILLPSIFITLGKAIQYNGIVRTDAAQRLSLLISSIAAFYLFHDQPTTAKLIGIGLAFLALFCLLFKKGEFQIQSGGSLWLFAVWLGYGIIDILLKILSKQGIATYSALFIIFTIATGLMLIYLLAQKSNFHFSSLLIGGLLGILNFGNIYTYIRAHQALAQQTATIFTLMNIGVIVLATLIGLTFFREKISRINLAGLLIAIVAIFILYQGHF</sequence>
<accession>A0A380MR88</accession>
<dbReference type="EMBL" id="UHIC01000001">
    <property type="protein sequence ID" value="SUO95095.1"/>
    <property type="molecule type" value="Genomic_DNA"/>
</dbReference>
<feature type="transmembrane region" description="Helical" evidence="6">
    <location>
        <begin position="59"/>
        <end position="80"/>
    </location>
</feature>
<dbReference type="GO" id="GO:0016020">
    <property type="term" value="C:membrane"/>
    <property type="evidence" value="ECO:0007669"/>
    <property type="project" value="UniProtKB-SubCell"/>
</dbReference>
<dbReference type="AlphaFoldDB" id="A0A380MR88"/>
<dbReference type="PANTHER" id="PTHR32322">
    <property type="entry name" value="INNER MEMBRANE TRANSPORTER"/>
    <property type="match status" value="1"/>
</dbReference>
<dbReference type="SUPFAM" id="SSF103481">
    <property type="entry name" value="Multidrug resistance efflux transporter EmrE"/>
    <property type="match status" value="2"/>
</dbReference>
<evidence type="ECO:0000256" key="4">
    <source>
        <dbReference type="ARBA" id="ARBA00022989"/>
    </source>
</evidence>
<keyword evidence="4 6" id="KW-1133">Transmembrane helix</keyword>
<keyword evidence="3 6" id="KW-0812">Transmembrane</keyword>
<dbReference type="RefSeq" id="WP_072576142.1">
    <property type="nucleotide sequence ID" value="NZ_LWHB01000053.1"/>
</dbReference>
<feature type="transmembrane region" description="Helical" evidence="6">
    <location>
        <begin position="92"/>
        <end position="109"/>
    </location>
</feature>
<organism evidence="8 9">
    <name type="scientific">Suttonella ornithocola</name>
    <dbReference type="NCBI Taxonomy" id="279832"/>
    <lineage>
        <taxon>Bacteria</taxon>
        <taxon>Pseudomonadati</taxon>
        <taxon>Pseudomonadota</taxon>
        <taxon>Gammaproteobacteria</taxon>
        <taxon>Cardiobacteriales</taxon>
        <taxon>Cardiobacteriaceae</taxon>
        <taxon>Suttonella</taxon>
    </lineage>
</organism>
<keyword evidence="5 6" id="KW-0472">Membrane</keyword>
<gene>
    <name evidence="8" type="ORF">NCTC13337_01100</name>
</gene>
<evidence type="ECO:0000256" key="1">
    <source>
        <dbReference type="ARBA" id="ARBA00004141"/>
    </source>
</evidence>
<dbReference type="Pfam" id="PF00892">
    <property type="entry name" value="EamA"/>
    <property type="match status" value="1"/>
</dbReference>
<feature type="transmembrane region" description="Helical" evidence="6">
    <location>
        <begin position="170"/>
        <end position="193"/>
    </location>
</feature>
<feature type="transmembrane region" description="Helical" evidence="6">
    <location>
        <begin position="200"/>
        <end position="221"/>
    </location>
</feature>
<dbReference type="OrthoDB" id="1524053at2"/>